<evidence type="ECO:0000313" key="1">
    <source>
        <dbReference type="EMBL" id="URE11645.1"/>
    </source>
</evidence>
<protein>
    <submittedName>
        <fullName evidence="1">Nodulin-like</fullName>
    </submittedName>
</protein>
<name>A0A9E7KDA3_9LILI</name>
<dbReference type="Proteomes" id="UP001055439">
    <property type="component" value="Chromosome 6"/>
</dbReference>
<dbReference type="EMBL" id="CP097508">
    <property type="protein sequence ID" value="URE11645.1"/>
    <property type="molecule type" value="Genomic_DNA"/>
</dbReference>
<organism evidence="1 2">
    <name type="scientific">Musa troglodytarum</name>
    <name type="common">fe'i banana</name>
    <dbReference type="NCBI Taxonomy" id="320322"/>
    <lineage>
        <taxon>Eukaryota</taxon>
        <taxon>Viridiplantae</taxon>
        <taxon>Streptophyta</taxon>
        <taxon>Embryophyta</taxon>
        <taxon>Tracheophyta</taxon>
        <taxon>Spermatophyta</taxon>
        <taxon>Magnoliopsida</taxon>
        <taxon>Liliopsida</taxon>
        <taxon>Zingiberales</taxon>
        <taxon>Musaceae</taxon>
        <taxon>Musa</taxon>
    </lineage>
</organism>
<evidence type="ECO:0000313" key="2">
    <source>
        <dbReference type="Proteomes" id="UP001055439"/>
    </source>
</evidence>
<sequence>MPLKSSFHVAIILFPACQGRLLVAFRLRHHIGDLLAEYLRNFGTVASPLGSYSLNVRVAGHLYDTEALKQNNGLKKCSASVTADICAKFRADKTATENEMAMGSFSGRGKEEEETGTASLQDEKMESIMGYKTTKHVTWWEKKLVQDNVGMTMNINVRLKFAMRVLVLCGCCN</sequence>
<dbReference type="AlphaFoldDB" id="A0A9E7KDA3"/>
<keyword evidence="2" id="KW-1185">Reference proteome</keyword>
<reference evidence="1" key="1">
    <citation type="submission" date="2022-05" db="EMBL/GenBank/DDBJ databases">
        <title>The Musa troglodytarum L. genome provides insights into the mechanism of non-climacteric behaviour and enrichment of carotenoids.</title>
        <authorList>
            <person name="Wang J."/>
        </authorList>
    </citation>
    <scope>NUCLEOTIDE SEQUENCE</scope>
    <source>
        <tissue evidence="1">Leaf</tissue>
    </source>
</reference>
<dbReference type="OrthoDB" id="410267at2759"/>
<accession>A0A9E7KDA3</accession>
<gene>
    <name evidence="1" type="ORF">MUK42_35287</name>
</gene>
<proteinExistence type="predicted"/>